<accession>A0A8D8BE16</accession>
<proteinExistence type="predicted"/>
<sequence length="120" mass="13451">MHLAMHPTRDCQGNIYLQYIMFTIKTVTPCGLDRVVDPEGSNGNRGGACTFRKWMHPKSGARLCMQLHLHDASLFLVFHGAVLGVMREVSPIGIGTERRGYASIEEPPARPHTQLYLMRS</sequence>
<organism evidence="1">
    <name type="scientific">Culex pipiens</name>
    <name type="common">House mosquito</name>
    <dbReference type="NCBI Taxonomy" id="7175"/>
    <lineage>
        <taxon>Eukaryota</taxon>
        <taxon>Metazoa</taxon>
        <taxon>Ecdysozoa</taxon>
        <taxon>Arthropoda</taxon>
        <taxon>Hexapoda</taxon>
        <taxon>Insecta</taxon>
        <taxon>Pterygota</taxon>
        <taxon>Neoptera</taxon>
        <taxon>Endopterygota</taxon>
        <taxon>Diptera</taxon>
        <taxon>Nematocera</taxon>
        <taxon>Culicoidea</taxon>
        <taxon>Culicidae</taxon>
        <taxon>Culicinae</taxon>
        <taxon>Culicini</taxon>
        <taxon>Culex</taxon>
        <taxon>Culex</taxon>
    </lineage>
</organism>
<name>A0A8D8BE16_CULPI</name>
<evidence type="ECO:0000313" key="1">
    <source>
        <dbReference type="EMBL" id="CAG6472324.1"/>
    </source>
</evidence>
<dbReference type="EMBL" id="HBUE01070139">
    <property type="protein sequence ID" value="CAG6472324.1"/>
    <property type="molecule type" value="Transcribed_RNA"/>
</dbReference>
<dbReference type="AlphaFoldDB" id="A0A8D8BE16"/>
<protein>
    <submittedName>
        <fullName evidence="1">(northern house mosquito) hypothetical protein</fullName>
    </submittedName>
</protein>
<reference evidence="1" key="1">
    <citation type="submission" date="2021-05" db="EMBL/GenBank/DDBJ databases">
        <authorList>
            <person name="Alioto T."/>
            <person name="Alioto T."/>
            <person name="Gomez Garrido J."/>
        </authorList>
    </citation>
    <scope>NUCLEOTIDE SEQUENCE</scope>
</reference>